<comment type="similarity">
    <text evidence="1">Belongs to the AHA1 family.</text>
</comment>
<accession>A0A930VIA3</accession>
<dbReference type="RefSeq" id="WP_194708461.1">
    <property type="nucleotide sequence ID" value="NZ_JADKPN010000014.1"/>
</dbReference>
<reference evidence="3" key="1">
    <citation type="submission" date="2020-11" db="EMBL/GenBank/DDBJ databases">
        <title>Nocardioides sp. nov., isolated from Soil of Cynanchum wilfordii Hemsley rhizosphere.</title>
        <authorList>
            <person name="Lee J.-S."/>
            <person name="Suh M.K."/>
            <person name="Kim J.-S."/>
        </authorList>
    </citation>
    <scope>NUCLEOTIDE SEQUENCE</scope>
    <source>
        <strain evidence="3">KCTC 19275</strain>
    </source>
</reference>
<name>A0A930VIA3_9ACTN</name>
<dbReference type="Proteomes" id="UP000640489">
    <property type="component" value="Unassembled WGS sequence"/>
</dbReference>
<keyword evidence="4" id="KW-1185">Reference proteome</keyword>
<dbReference type="InterPro" id="IPR023393">
    <property type="entry name" value="START-like_dom_sf"/>
</dbReference>
<organism evidence="3 4">
    <name type="scientific">Nocardioides islandensis</name>
    <dbReference type="NCBI Taxonomy" id="433663"/>
    <lineage>
        <taxon>Bacteria</taxon>
        <taxon>Bacillati</taxon>
        <taxon>Actinomycetota</taxon>
        <taxon>Actinomycetes</taxon>
        <taxon>Propionibacteriales</taxon>
        <taxon>Nocardioidaceae</taxon>
        <taxon>Nocardioides</taxon>
    </lineage>
</organism>
<dbReference type="AlphaFoldDB" id="A0A930VIA3"/>
<evidence type="ECO:0000256" key="1">
    <source>
        <dbReference type="ARBA" id="ARBA00006817"/>
    </source>
</evidence>
<evidence type="ECO:0000313" key="3">
    <source>
        <dbReference type="EMBL" id="MBF4765275.1"/>
    </source>
</evidence>
<dbReference type="CDD" id="cd07814">
    <property type="entry name" value="SRPBCC_CalC_Aha1-like"/>
    <property type="match status" value="1"/>
</dbReference>
<feature type="domain" description="Activator of Hsp90 ATPase homologue 1/2-like C-terminal" evidence="2">
    <location>
        <begin position="14"/>
        <end position="133"/>
    </location>
</feature>
<sequence>MDETFDLSVEHPVDASPEDCFDAFVALYDSDRPDWVTGSELDLRVGGRWHVRFHPAPDPPFREERTLTDVHRGVELGYHARIQDDAGHERFATRVLVTFAPGAGGTTLRLTQTGFDDEATRDEFAANWPGVLEEVGRRAQRLGG</sequence>
<dbReference type="SUPFAM" id="SSF55961">
    <property type="entry name" value="Bet v1-like"/>
    <property type="match status" value="1"/>
</dbReference>
<protein>
    <submittedName>
        <fullName evidence="3">SRPBCC domain-containing protein</fullName>
    </submittedName>
</protein>
<dbReference type="EMBL" id="JADKPN010000014">
    <property type="protein sequence ID" value="MBF4765275.1"/>
    <property type="molecule type" value="Genomic_DNA"/>
</dbReference>
<gene>
    <name evidence="3" type="ORF">ISU07_19250</name>
</gene>
<proteinExistence type="inferred from homology"/>
<evidence type="ECO:0000259" key="2">
    <source>
        <dbReference type="Pfam" id="PF08327"/>
    </source>
</evidence>
<dbReference type="Pfam" id="PF08327">
    <property type="entry name" value="AHSA1"/>
    <property type="match status" value="1"/>
</dbReference>
<dbReference type="Gene3D" id="3.30.530.20">
    <property type="match status" value="1"/>
</dbReference>
<evidence type="ECO:0000313" key="4">
    <source>
        <dbReference type="Proteomes" id="UP000640489"/>
    </source>
</evidence>
<dbReference type="InterPro" id="IPR013538">
    <property type="entry name" value="ASHA1/2-like_C"/>
</dbReference>
<comment type="caution">
    <text evidence="3">The sequence shown here is derived from an EMBL/GenBank/DDBJ whole genome shotgun (WGS) entry which is preliminary data.</text>
</comment>